<reference evidence="1" key="1">
    <citation type="submission" date="2009-04" db="EMBL/GenBank/DDBJ databases">
        <authorList>
            <person name="Weinstock G."/>
            <person name="Sodergren E."/>
            <person name="Clifton S."/>
            <person name="Fulton L."/>
            <person name="Fulton B."/>
            <person name="Courtney L."/>
            <person name="Fronick C."/>
            <person name="Harrison M."/>
            <person name="Strong C."/>
            <person name="Farmer C."/>
            <person name="Delahaunty K."/>
            <person name="Markovic C."/>
            <person name="Hall O."/>
            <person name="Minx P."/>
            <person name="Tomlinson C."/>
            <person name="Mitreva M."/>
            <person name="Nelson J."/>
            <person name="Hou S."/>
            <person name="Wollam A."/>
            <person name="Pepin K.H."/>
            <person name="Johnson M."/>
            <person name="Bhonagiri V."/>
            <person name="Nash W.E."/>
            <person name="Warren W."/>
            <person name="Chinwalla A."/>
            <person name="Mardis E.R."/>
            <person name="Wilson R.K."/>
        </authorList>
    </citation>
    <scope>NUCLEOTIDE SEQUENCE [LARGE SCALE GENOMIC DNA]</scope>
    <source>
        <strain evidence="1">ATCC 51147</strain>
    </source>
</reference>
<gene>
    <name evidence="1" type="ORF">GCWU000324_00144</name>
</gene>
<proteinExistence type="predicted"/>
<dbReference type="EMBL" id="ACJW02000001">
    <property type="protein sequence ID" value="EEP69667.1"/>
    <property type="molecule type" value="Genomic_DNA"/>
</dbReference>
<dbReference type="Proteomes" id="UP000003009">
    <property type="component" value="Unassembled WGS sequence"/>
</dbReference>
<organism evidence="1 2">
    <name type="scientific">Kingella oralis ATCC 51147</name>
    <dbReference type="NCBI Taxonomy" id="629741"/>
    <lineage>
        <taxon>Bacteria</taxon>
        <taxon>Pseudomonadati</taxon>
        <taxon>Pseudomonadota</taxon>
        <taxon>Betaproteobacteria</taxon>
        <taxon>Neisseriales</taxon>
        <taxon>Neisseriaceae</taxon>
        <taxon>Kingella</taxon>
    </lineage>
</organism>
<evidence type="ECO:0000313" key="2">
    <source>
        <dbReference type="Proteomes" id="UP000003009"/>
    </source>
</evidence>
<keyword evidence="2" id="KW-1185">Reference proteome</keyword>
<dbReference type="STRING" id="629741.GCWU000324_00144"/>
<sequence length="60" mass="6617">MHDVGAWLECLFTIGIRQPENRKSAIVGRFSGSLQGRGGVADVVFLPRIIFPKFTACKPK</sequence>
<dbReference type="AlphaFoldDB" id="C4GEQ6"/>
<dbReference type="HOGENOM" id="CLU_2935393_0_0_4"/>
<name>C4GEQ6_9NEIS</name>
<accession>C4GEQ6</accession>
<protein>
    <submittedName>
        <fullName evidence="1">Uncharacterized protein</fullName>
    </submittedName>
</protein>
<evidence type="ECO:0000313" key="1">
    <source>
        <dbReference type="EMBL" id="EEP69667.1"/>
    </source>
</evidence>
<comment type="caution">
    <text evidence="1">The sequence shown here is derived from an EMBL/GenBank/DDBJ whole genome shotgun (WGS) entry which is preliminary data.</text>
</comment>